<organism evidence="3 4">
    <name type="scientific">[Torrubiella] hemipterigena</name>
    <dbReference type="NCBI Taxonomy" id="1531966"/>
    <lineage>
        <taxon>Eukaryota</taxon>
        <taxon>Fungi</taxon>
        <taxon>Dikarya</taxon>
        <taxon>Ascomycota</taxon>
        <taxon>Pezizomycotina</taxon>
        <taxon>Sordariomycetes</taxon>
        <taxon>Hypocreomycetidae</taxon>
        <taxon>Hypocreales</taxon>
        <taxon>Clavicipitaceae</taxon>
        <taxon>Clavicipitaceae incertae sedis</taxon>
        <taxon>'Torrubiella' clade</taxon>
    </lineage>
</organism>
<sequence length="873" mass="97007">MATMDPTDDEISQVIDFANLDPHQDRTLVIQALKNCSRNVEAVVMEYFDDAAAFRQKYNNKWNEGFFQGDRETVDNRTGISFHLESLEHSESVPSATPPREAYASGAPSRPPSRSNDKSPLGRIVEWQAGDIGPAPNFQGPEEDEMQRALRESAQQAGITLEHHDSTATQSTQQEPFFGPATRTDYDKADWSMVPVGTSNTWAAAEHKASARKRAEGAPAVLVQGNGVHGNHALGGLLTILHEIPLARNTLLDCGSPAETYGFASDWWNGREILPAETPLQNSEAAWQDMPQKAVFEEELHRLMAFLDSTERSYGTVSVLHSLIPYASFDTEKQFYEYLDQRNSEKLDPLFQTASPAHVHSDEIEDEIARFGLLEFDLRRDAYHDVTTLYEAIDHLMWNDALSWDNFDDTTKMAVITSTGDVMAIKIGGDGPAESIEIPANFYPERWLASRKDEARRIQAACVLTKRQMAAVALKGKAENQWLNDWGQLKHTRRDTLEQGIAQWNVYGEYLEGAGRLETMRACQFDTDRFPDYHAAPATMNIDCTVKRKKVDEVLKAAEKSMSELDEHIEHYTKQMEALQAKQRFLGQLLTNPNKTGRAKPMTCKQYSLRGIATDVNVVFVCQRAEIDLIDLEGEGSTGDQWWKLSYSGDTVGTVNAEKLDIQQVLTHVWKLTKTPTLIYATEAALSATPKPLSAPLDRFARADNKAFRQELNQEVMMETEQEMETTRGMMVDPISPSKRKHRDDSADSLDTNRASIGTDGVNAFEDPFADQTQGPGIAAGELPPNYSEAQGPTLDRTPEEPLTPPPALPPRPDGFFDEPHAEQNGSEPTSSSVPAAPEMQVREGASIFSSRPSQPGIGGIAEATLDMDLSKP</sequence>
<keyword evidence="4" id="KW-1185">Reference proteome</keyword>
<dbReference type="AlphaFoldDB" id="A0A0A1T3C8"/>
<dbReference type="PANTHER" id="PTHR39597:SF1">
    <property type="entry name" value="UBA DOMAIN-CONTAINING PROTEIN RUP1"/>
    <property type="match status" value="1"/>
</dbReference>
<feature type="compositionally biased region" description="Polar residues" evidence="2">
    <location>
        <begin position="824"/>
        <end position="834"/>
    </location>
</feature>
<dbReference type="InterPro" id="IPR055335">
    <property type="entry name" value="Ucp6/RUP1"/>
</dbReference>
<name>A0A0A1T3C8_9HYPO</name>
<feature type="compositionally biased region" description="Pro residues" evidence="2">
    <location>
        <begin position="802"/>
        <end position="813"/>
    </location>
</feature>
<dbReference type="GO" id="GO:0005634">
    <property type="term" value="C:nucleus"/>
    <property type="evidence" value="ECO:0007669"/>
    <property type="project" value="TreeGrafter"/>
</dbReference>
<protein>
    <recommendedName>
        <fullName evidence="5">Ubiquitin interaction domain-containing protein</fullName>
    </recommendedName>
</protein>
<evidence type="ECO:0000313" key="4">
    <source>
        <dbReference type="Proteomes" id="UP000039046"/>
    </source>
</evidence>
<dbReference type="EMBL" id="CDHN01000001">
    <property type="protein sequence ID" value="CEJ80767.1"/>
    <property type="molecule type" value="Genomic_DNA"/>
</dbReference>
<dbReference type="GO" id="GO:0016579">
    <property type="term" value="P:protein deubiquitination"/>
    <property type="evidence" value="ECO:0007669"/>
    <property type="project" value="TreeGrafter"/>
</dbReference>
<feature type="coiled-coil region" evidence="1">
    <location>
        <begin position="555"/>
        <end position="582"/>
    </location>
</feature>
<dbReference type="Proteomes" id="UP000039046">
    <property type="component" value="Unassembled WGS sequence"/>
</dbReference>
<reference evidence="3 4" key="1">
    <citation type="journal article" date="2015" name="Genome Announc.">
        <title>Draft Genome Sequence and Gene Annotation of the Entomopathogenic Fungus Verticillium hemipterigenum.</title>
        <authorList>
            <person name="Horn F."/>
            <person name="Habel A."/>
            <person name="Scharf D.H."/>
            <person name="Dworschak J."/>
            <person name="Brakhage A.A."/>
            <person name="Guthke R."/>
            <person name="Hertweck C."/>
            <person name="Linde J."/>
        </authorList>
    </citation>
    <scope>NUCLEOTIDE SEQUENCE [LARGE SCALE GENOMIC DNA]</scope>
</reference>
<accession>A0A0A1T3C8</accession>
<feature type="region of interest" description="Disordered" evidence="2">
    <location>
        <begin position="86"/>
        <end position="156"/>
    </location>
</feature>
<dbReference type="HOGENOM" id="CLU_005620_1_1_1"/>
<keyword evidence="1" id="KW-0175">Coiled coil</keyword>
<evidence type="ECO:0000256" key="1">
    <source>
        <dbReference type="SAM" id="Coils"/>
    </source>
</evidence>
<evidence type="ECO:0008006" key="5">
    <source>
        <dbReference type="Google" id="ProtNLM"/>
    </source>
</evidence>
<dbReference type="OrthoDB" id="4489171at2759"/>
<dbReference type="PANTHER" id="PTHR39597">
    <property type="entry name" value="UBA DOMAIN-CONTAINING PROTEIN RUP1"/>
    <property type="match status" value="1"/>
</dbReference>
<dbReference type="GO" id="GO:0005829">
    <property type="term" value="C:cytosol"/>
    <property type="evidence" value="ECO:0007669"/>
    <property type="project" value="TreeGrafter"/>
</dbReference>
<evidence type="ECO:0000256" key="2">
    <source>
        <dbReference type="SAM" id="MobiDB-lite"/>
    </source>
</evidence>
<evidence type="ECO:0000313" key="3">
    <source>
        <dbReference type="EMBL" id="CEJ80767.1"/>
    </source>
</evidence>
<dbReference type="STRING" id="1531966.A0A0A1T3C8"/>
<feature type="region of interest" description="Disordered" evidence="2">
    <location>
        <begin position="724"/>
        <end position="873"/>
    </location>
</feature>
<gene>
    <name evidence="3" type="ORF">VHEMI00932</name>
</gene>
<proteinExistence type="predicted"/>